<feature type="binding site" evidence="8">
    <location>
        <position position="97"/>
    </location>
    <ligand>
        <name>ATP</name>
        <dbReference type="ChEBI" id="CHEBI:30616"/>
    </ligand>
</feature>
<evidence type="ECO:0000256" key="9">
    <source>
        <dbReference type="RuleBase" id="RU000304"/>
    </source>
</evidence>
<keyword evidence="4 10" id="KW-0418">Kinase</keyword>
<dbReference type="Gene3D" id="1.10.510.10">
    <property type="entry name" value="Transferase(Phosphotransferase) domain 1"/>
    <property type="match status" value="1"/>
</dbReference>
<comment type="similarity">
    <text evidence="10">Belongs to the protein kinase superfamily. Ser/Thr protein kinase family. MAP kinase subfamily.</text>
</comment>
<dbReference type="GO" id="GO:0005524">
    <property type="term" value="F:ATP binding"/>
    <property type="evidence" value="ECO:0007669"/>
    <property type="project" value="UniProtKB-UniRule"/>
</dbReference>
<proteinExistence type="evidence at transcript level"/>
<keyword evidence="1 9" id="KW-0723">Serine/threonine-protein kinase</keyword>
<dbReference type="PROSITE" id="PS00107">
    <property type="entry name" value="PROTEIN_KINASE_ATP"/>
    <property type="match status" value="1"/>
</dbReference>
<evidence type="ECO:0000256" key="1">
    <source>
        <dbReference type="ARBA" id="ARBA00022527"/>
    </source>
</evidence>
<dbReference type="OrthoDB" id="192887at2759"/>
<dbReference type="Gene3D" id="3.30.200.20">
    <property type="entry name" value="Phosphorylase Kinase, domain 1"/>
    <property type="match status" value="1"/>
</dbReference>
<dbReference type="EC" id="2.7.11.24" evidence="10"/>
<dbReference type="InterPro" id="IPR011009">
    <property type="entry name" value="Kinase-like_dom_sf"/>
</dbReference>
<dbReference type="PROSITE" id="PS01351">
    <property type="entry name" value="MAPK"/>
    <property type="match status" value="1"/>
</dbReference>
<evidence type="ECO:0000259" key="11">
    <source>
        <dbReference type="PROSITE" id="PS50011"/>
    </source>
</evidence>
<dbReference type="PROSITE" id="PS50011">
    <property type="entry name" value="PROTEIN_KINASE_DOM"/>
    <property type="match status" value="1"/>
</dbReference>
<dbReference type="GO" id="GO:0106310">
    <property type="term" value="F:protein serine kinase activity"/>
    <property type="evidence" value="ECO:0007669"/>
    <property type="project" value="RHEA"/>
</dbReference>
<feature type="domain" description="Protein kinase" evidence="11">
    <location>
        <begin position="68"/>
        <end position="357"/>
    </location>
</feature>
<accession>H9CXV4</accession>
<evidence type="ECO:0000256" key="3">
    <source>
        <dbReference type="ARBA" id="ARBA00022741"/>
    </source>
</evidence>
<dbReference type="InterPro" id="IPR050117">
    <property type="entry name" value="MAPK"/>
</dbReference>
<dbReference type="InterPro" id="IPR000719">
    <property type="entry name" value="Prot_kinase_dom"/>
</dbReference>
<dbReference type="PROSITE" id="PS00108">
    <property type="entry name" value="PROTEIN_KINASE_ST"/>
    <property type="match status" value="1"/>
</dbReference>
<dbReference type="FunFam" id="1.10.510.10:FF:000040">
    <property type="entry name" value="Mitogen-activated protein kinase"/>
    <property type="match status" value="1"/>
</dbReference>
<protein>
    <recommendedName>
        <fullName evidence="10">Mitogen-activated protein kinase</fullName>
        <ecNumber evidence="10">2.7.11.24</ecNumber>
    </recommendedName>
</protein>
<evidence type="ECO:0000256" key="5">
    <source>
        <dbReference type="ARBA" id="ARBA00022840"/>
    </source>
</evidence>
<dbReference type="Pfam" id="PF00069">
    <property type="entry name" value="Pkinase"/>
    <property type="match status" value="1"/>
</dbReference>
<comment type="catalytic activity">
    <reaction evidence="6 10">
        <text>L-threonyl-[protein] + ATP = O-phospho-L-threonyl-[protein] + ADP + H(+)</text>
        <dbReference type="Rhea" id="RHEA:46608"/>
        <dbReference type="Rhea" id="RHEA-COMP:11060"/>
        <dbReference type="Rhea" id="RHEA-COMP:11605"/>
        <dbReference type="ChEBI" id="CHEBI:15378"/>
        <dbReference type="ChEBI" id="CHEBI:30013"/>
        <dbReference type="ChEBI" id="CHEBI:30616"/>
        <dbReference type="ChEBI" id="CHEBI:61977"/>
        <dbReference type="ChEBI" id="CHEBI:456216"/>
        <dbReference type="EC" id="2.7.11.24"/>
    </reaction>
</comment>
<keyword evidence="10" id="KW-0460">Magnesium</keyword>
<evidence type="ECO:0000256" key="7">
    <source>
        <dbReference type="ARBA" id="ARBA00048312"/>
    </source>
</evidence>
<dbReference type="GO" id="GO:0004707">
    <property type="term" value="F:MAP kinase activity"/>
    <property type="evidence" value="ECO:0007669"/>
    <property type="project" value="UniProtKB-EC"/>
</dbReference>
<keyword evidence="2 10" id="KW-0808">Transferase</keyword>
<dbReference type="SMART" id="SM00220">
    <property type="entry name" value="S_TKc"/>
    <property type="match status" value="1"/>
</dbReference>
<dbReference type="AlphaFoldDB" id="H9CXV4"/>
<evidence type="ECO:0000256" key="2">
    <source>
        <dbReference type="ARBA" id="ARBA00022679"/>
    </source>
</evidence>
<evidence type="ECO:0000256" key="8">
    <source>
        <dbReference type="PROSITE-ProRule" id="PRU10141"/>
    </source>
</evidence>
<evidence type="ECO:0000256" key="4">
    <source>
        <dbReference type="ARBA" id="ARBA00022777"/>
    </source>
</evidence>
<dbReference type="FunFam" id="3.30.200.20:FF:000961">
    <property type="entry name" value="Mitogen-activated protein kinase"/>
    <property type="match status" value="1"/>
</dbReference>
<comment type="activity regulation">
    <text evidence="10">Activated by threonine and tyrosine phosphorylation.</text>
</comment>
<comment type="catalytic activity">
    <reaction evidence="7">
        <text>L-seryl-[protein] + ATP = O-phospho-L-seryl-[protein] + ADP + H(+)</text>
        <dbReference type="Rhea" id="RHEA:17989"/>
        <dbReference type="Rhea" id="RHEA-COMP:9863"/>
        <dbReference type="Rhea" id="RHEA-COMP:11604"/>
        <dbReference type="ChEBI" id="CHEBI:15378"/>
        <dbReference type="ChEBI" id="CHEBI:29999"/>
        <dbReference type="ChEBI" id="CHEBI:30616"/>
        <dbReference type="ChEBI" id="CHEBI:83421"/>
        <dbReference type="ChEBI" id="CHEBI:456216"/>
        <dbReference type="EC" id="2.7.11.24"/>
    </reaction>
</comment>
<dbReference type="PANTHER" id="PTHR24055">
    <property type="entry name" value="MITOGEN-ACTIVATED PROTEIN KINASE"/>
    <property type="match status" value="1"/>
</dbReference>
<dbReference type="EMBL" id="JQ425157">
    <property type="protein sequence ID" value="AFD29625.1"/>
    <property type="molecule type" value="mRNA"/>
</dbReference>
<dbReference type="SUPFAM" id="SSF56112">
    <property type="entry name" value="Protein kinase-like (PK-like)"/>
    <property type="match status" value="1"/>
</dbReference>
<dbReference type="InterPro" id="IPR003527">
    <property type="entry name" value="MAP_kinase_CS"/>
</dbReference>
<comment type="cofactor">
    <cofactor evidence="10">
        <name>Mg(2+)</name>
        <dbReference type="ChEBI" id="CHEBI:18420"/>
    </cofactor>
</comment>
<reference evidence="12" key="1">
    <citation type="journal article" date="2012" name="Cell Stem Cell">
        <title>Genetic Regulators of a Pluripotent Adult Stem Cell System in Planarians Identified by RNAi and Clonal Analysis.</title>
        <authorList>
            <person name="Wagner D.E."/>
            <person name="Ho J.J."/>
            <person name="Reddien P.W."/>
        </authorList>
    </citation>
    <scope>NUCLEOTIDE SEQUENCE</scope>
    <source>
        <strain evidence="12">CIW4</strain>
    </source>
</reference>
<keyword evidence="3 8" id="KW-0547">Nucleotide-binding</keyword>
<name>H9CXV4_SCHMD</name>
<evidence type="ECO:0000256" key="10">
    <source>
        <dbReference type="RuleBase" id="RU361165"/>
    </source>
</evidence>
<organism evidence="12">
    <name type="scientific">Schmidtea mediterranea</name>
    <name type="common">Freshwater planarian flatworm</name>
    <dbReference type="NCBI Taxonomy" id="79327"/>
    <lineage>
        <taxon>Eukaryota</taxon>
        <taxon>Metazoa</taxon>
        <taxon>Spiralia</taxon>
        <taxon>Lophotrochozoa</taxon>
        <taxon>Platyhelminthes</taxon>
        <taxon>Rhabditophora</taxon>
        <taxon>Seriata</taxon>
        <taxon>Tricladida</taxon>
        <taxon>Continenticola</taxon>
        <taxon>Geoplanoidea</taxon>
        <taxon>Dugesiidae</taxon>
        <taxon>Schmidtea</taxon>
    </lineage>
</organism>
<evidence type="ECO:0000313" key="12">
    <source>
        <dbReference type="EMBL" id="AFD29625.1"/>
    </source>
</evidence>
<dbReference type="InterPro" id="IPR008271">
    <property type="entry name" value="Ser/Thr_kinase_AS"/>
</dbReference>
<sequence length="465" mass="53382">MLVGQRIHAGVTSLTSSKSNNFKSKSQTELDSKLMRDDKQEEALLAVIDEANGCYAPILLNNKCEDNTLWERPLGYGAFGVVWSVFDPRTRKKAALKRIPNIFHNTVTAKRLYRELFILSHIKHENIISLVDIVKSDHSFINDEIYILCDFMQTDLHKIIVSPQALSVDHVKIFLYQILRGVKYLHSAHIIHRDIKPGNMLVNSNCLLKICDFGLARIEDKRNISPLTQEVVTQYYRAPELLMESSYYAFAVDMWSIGCTFAELLCRRILFQAKGPLEQLDLILNIVGTPPLTDLCHAHPDARYYVLSKRKKKPNLGMIAKWSNNVTEEALRLLDSMLKFNPDHRISSEEALSHSYLDDARLRYHSCMCSCCHDHQDSSKPNDGIVRNFCIDSEPICPKPISSTIDNSFTKMSEAKETIKKFIKNYYQKDQYRLRLVLNPNSKNYQPLLTSSVAQAKEDPTNHKW</sequence>
<keyword evidence="5 8" id="KW-0067">ATP-binding</keyword>
<dbReference type="InterPro" id="IPR017441">
    <property type="entry name" value="Protein_kinase_ATP_BS"/>
</dbReference>
<evidence type="ECO:0000256" key="6">
    <source>
        <dbReference type="ARBA" id="ARBA00047592"/>
    </source>
</evidence>